<feature type="chain" id="PRO_5040879386" evidence="1">
    <location>
        <begin position="27"/>
        <end position="180"/>
    </location>
</feature>
<organism evidence="3 4">
    <name type="scientific">Nocardia pulmonis</name>
    <dbReference type="NCBI Taxonomy" id="2951408"/>
    <lineage>
        <taxon>Bacteria</taxon>
        <taxon>Bacillati</taxon>
        <taxon>Actinomycetota</taxon>
        <taxon>Actinomycetes</taxon>
        <taxon>Mycobacteriales</taxon>
        <taxon>Nocardiaceae</taxon>
        <taxon>Nocardia</taxon>
    </lineage>
</organism>
<reference evidence="3" key="1">
    <citation type="submission" date="2022-06" db="EMBL/GenBank/DDBJ databases">
        <title>Novel species in genus nocardia.</title>
        <authorList>
            <person name="Li F."/>
        </authorList>
    </citation>
    <scope>NUCLEOTIDE SEQUENCE</scope>
    <source>
        <strain evidence="3">CDC141</strain>
    </source>
</reference>
<dbReference type="Pfam" id="PF01464">
    <property type="entry name" value="SLT"/>
    <property type="match status" value="1"/>
</dbReference>
<sequence length="180" mass="19503">MRSIAKLAIAAMAVCALSVCSGPAAADCSPANCTIEITEDDIAKYDTAESDITESDIAESDISSSLALAVPNMIGMAAGLVLPLFRLAPKTIARFIVPPDQFDAFDNIITRESGWNTFAVNPSSGAYGLPQALPPHKMASHGLDWPYNPVTQIRWAYDYMNKRYGSPNAAWAFWQAHGWY</sequence>
<evidence type="ECO:0000313" key="3">
    <source>
        <dbReference type="EMBL" id="MCM6778081.1"/>
    </source>
</evidence>
<accession>A0A9X2EGV4</accession>
<name>A0A9X2EGV4_9NOCA</name>
<feature type="signal peptide" evidence="1">
    <location>
        <begin position="1"/>
        <end position="26"/>
    </location>
</feature>
<evidence type="ECO:0000313" key="4">
    <source>
        <dbReference type="Proteomes" id="UP001139157"/>
    </source>
</evidence>
<keyword evidence="4" id="KW-1185">Reference proteome</keyword>
<feature type="domain" description="Transglycosylase SLT" evidence="2">
    <location>
        <begin position="107"/>
        <end position="172"/>
    </location>
</feature>
<dbReference type="EMBL" id="JAMRXG010000019">
    <property type="protein sequence ID" value="MCM6778081.1"/>
    <property type="molecule type" value="Genomic_DNA"/>
</dbReference>
<dbReference type="SUPFAM" id="SSF53955">
    <property type="entry name" value="Lysozyme-like"/>
    <property type="match status" value="1"/>
</dbReference>
<dbReference type="InterPro" id="IPR023346">
    <property type="entry name" value="Lysozyme-like_dom_sf"/>
</dbReference>
<dbReference type="Gene3D" id="1.10.530.10">
    <property type="match status" value="1"/>
</dbReference>
<dbReference type="AlphaFoldDB" id="A0A9X2EGV4"/>
<dbReference type="Proteomes" id="UP001139157">
    <property type="component" value="Unassembled WGS sequence"/>
</dbReference>
<dbReference type="RefSeq" id="WP_251917541.1">
    <property type="nucleotide sequence ID" value="NZ_JAMRXG010000019.1"/>
</dbReference>
<protein>
    <submittedName>
        <fullName evidence="3">Transglycosylase SLT domain-containing protein</fullName>
    </submittedName>
</protein>
<dbReference type="InterPro" id="IPR008258">
    <property type="entry name" value="Transglycosylase_SLT_dom_1"/>
</dbReference>
<comment type="caution">
    <text evidence="3">The sequence shown here is derived from an EMBL/GenBank/DDBJ whole genome shotgun (WGS) entry which is preliminary data.</text>
</comment>
<proteinExistence type="predicted"/>
<evidence type="ECO:0000259" key="2">
    <source>
        <dbReference type="Pfam" id="PF01464"/>
    </source>
</evidence>
<evidence type="ECO:0000256" key="1">
    <source>
        <dbReference type="SAM" id="SignalP"/>
    </source>
</evidence>
<keyword evidence="1" id="KW-0732">Signal</keyword>
<gene>
    <name evidence="3" type="ORF">NDR86_31810</name>
</gene>